<reference evidence="1 2" key="1">
    <citation type="submission" date="2020-04" db="EMBL/GenBank/DDBJ databases">
        <title>Perkinsus olseni comparative genomics.</title>
        <authorList>
            <person name="Bogema D.R."/>
        </authorList>
    </citation>
    <scope>NUCLEOTIDE SEQUENCE [LARGE SCALE GENOMIC DNA]</scope>
    <source>
        <strain evidence="1">00978-12</strain>
    </source>
</reference>
<dbReference type="EMBL" id="JABANP010000241">
    <property type="protein sequence ID" value="KAF4685935.1"/>
    <property type="molecule type" value="Genomic_DNA"/>
</dbReference>
<comment type="caution">
    <text evidence="1">The sequence shown here is derived from an EMBL/GenBank/DDBJ whole genome shotgun (WGS) entry which is preliminary data.</text>
</comment>
<evidence type="ECO:0000313" key="2">
    <source>
        <dbReference type="Proteomes" id="UP000541610"/>
    </source>
</evidence>
<accession>A0A7J6NQ57</accession>
<evidence type="ECO:0000313" key="1">
    <source>
        <dbReference type="EMBL" id="KAF4685935.1"/>
    </source>
</evidence>
<sequence length="154" mass="17528">MVEPHVLSSDAVHFRHLVEDFEQRIARREELKETPTILQRGRTPLGIFRRLPSLSSDTTSSTRLRDCFPRKGHLTLGPEPFCTPHGYRLPRRQVWCPDLDSDSLDGDLCVSAVALCSAAERMSMKRRHSIEGDEVMTMRQRVEEPRTAVTSGIT</sequence>
<organism evidence="1 2">
    <name type="scientific">Perkinsus olseni</name>
    <name type="common">Perkinsus atlanticus</name>
    <dbReference type="NCBI Taxonomy" id="32597"/>
    <lineage>
        <taxon>Eukaryota</taxon>
        <taxon>Sar</taxon>
        <taxon>Alveolata</taxon>
        <taxon>Perkinsozoa</taxon>
        <taxon>Perkinsea</taxon>
        <taxon>Perkinsida</taxon>
        <taxon>Perkinsidae</taxon>
        <taxon>Perkinsus</taxon>
    </lineage>
</organism>
<proteinExistence type="predicted"/>
<dbReference type="AlphaFoldDB" id="A0A7J6NQ57"/>
<gene>
    <name evidence="1" type="ORF">FOZ60_005914</name>
</gene>
<dbReference type="Proteomes" id="UP000541610">
    <property type="component" value="Unassembled WGS sequence"/>
</dbReference>
<name>A0A7J6NQ57_PEROL</name>
<protein>
    <submittedName>
        <fullName evidence="1">Uncharacterized protein</fullName>
    </submittedName>
</protein>